<evidence type="ECO:0000256" key="2">
    <source>
        <dbReference type="ARBA" id="ARBA00022840"/>
    </source>
</evidence>
<dbReference type="InterPro" id="IPR018181">
    <property type="entry name" value="Heat_shock_70_CS"/>
</dbReference>
<organism evidence="6 7">
    <name type="scientific">Brassica napus</name>
    <name type="common">Rape</name>
    <dbReference type="NCBI Taxonomy" id="3708"/>
    <lineage>
        <taxon>Eukaryota</taxon>
        <taxon>Viridiplantae</taxon>
        <taxon>Streptophyta</taxon>
        <taxon>Embryophyta</taxon>
        <taxon>Tracheophyta</taxon>
        <taxon>Spermatophyta</taxon>
        <taxon>Magnoliopsida</taxon>
        <taxon>eudicotyledons</taxon>
        <taxon>Gunneridae</taxon>
        <taxon>Pentapetalae</taxon>
        <taxon>rosids</taxon>
        <taxon>malvids</taxon>
        <taxon>Brassicales</taxon>
        <taxon>Brassicaceae</taxon>
        <taxon>Brassiceae</taxon>
        <taxon>Brassica</taxon>
    </lineage>
</organism>
<dbReference type="Gene3D" id="2.60.34.10">
    <property type="entry name" value="Substrate Binding Domain Of DNAk, Chain A, domain 1"/>
    <property type="match status" value="1"/>
</dbReference>
<evidence type="ECO:0000256" key="1">
    <source>
        <dbReference type="ARBA" id="ARBA00022741"/>
    </source>
</evidence>
<keyword evidence="7" id="KW-1185">Reference proteome</keyword>
<keyword evidence="2 3" id="KW-0067">ATP-binding</keyword>
<reference evidence="6 7" key="1">
    <citation type="submission" date="2021-05" db="EMBL/GenBank/DDBJ databases">
        <title>Genome Assembly of Synthetic Allotetraploid Brassica napus Reveals Homoeologous Exchanges between Subgenomes.</title>
        <authorList>
            <person name="Davis J.T."/>
        </authorList>
    </citation>
    <scope>NUCLEOTIDE SEQUENCE [LARGE SCALE GENOMIC DNA]</scope>
    <source>
        <strain evidence="7">cv. Da-Ae</strain>
        <tissue evidence="6">Seedling</tissue>
    </source>
</reference>
<dbReference type="HAMAP" id="MF_00332">
    <property type="entry name" value="DnaK"/>
    <property type="match status" value="1"/>
</dbReference>
<dbReference type="PRINTS" id="PR00301">
    <property type="entry name" value="HEATSHOCK70"/>
</dbReference>
<comment type="caution">
    <text evidence="6">The sequence shown here is derived from an EMBL/GenBank/DDBJ whole genome shotgun (WGS) entry which is preliminary data.</text>
</comment>
<dbReference type="InterPro" id="IPR012725">
    <property type="entry name" value="Chaperone_DnaK"/>
</dbReference>
<dbReference type="NCBIfam" id="NF001413">
    <property type="entry name" value="PRK00290.1"/>
    <property type="match status" value="1"/>
</dbReference>
<feature type="compositionally biased region" description="Acidic residues" evidence="5">
    <location>
        <begin position="667"/>
        <end position="676"/>
    </location>
</feature>
<dbReference type="Proteomes" id="UP000824890">
    <property type="component" value="Unassembled WGS sequence"/>
</dbReference>
<keyword evidence="1 3" id="KW-0547">Nucleotide-binding</keyword>
<comment type="similarity">
    <text evidence="3">Belongs to the heat shock protein 70 family.</text>
</comment>
<dbReference type="EMBL" id="JAGKQM010000017">
    <property type="protein sequence ID" value="KAH0871100.1"/>
    <property type="molecule type" value="Genomic_DNA"/>
</dbReference>
<dbReference type="SUPFAM" id="SSF53067">
    <property type="entry name" value="Actin-like ATPase domain"/>
    <property type="match status" value="2"/>
</dbReference>
<dbReference type="SUPFAM" id="SSF100920">
    <property type="entry name" value="Heat shock protein 70kD (HSP70), peptide-binding domain"/>
    <property type="match status" value="1"/>
</dbReference>
<sequence>MASSTAQIHVLGGIGFAASSKRNLNAKANLKPRSAFFGTRTGPFSAQTSAFLKMNSRKGSRYAVGPVRVANEKVVGIDLGTTNSAVAAMEGGKPTIVTNAEGQRTTPSVVAYTKSGDRLVGQIAKRQAVVNPENTFFSVKRFIGRRMNEVDEEAKQVLRKLVDDASRFLNEKVTKAVVTVPAYFNDSQRTATKDAGRIAGLEVLRIINEPTAASLAYGFERKSNETILVFDLGGGTFDVSVLEVGDGVFEVLSTSGDTHLGGDDFDKRVVDWLASNFKKDEGIDLLKDKQALQRLTEAAEKAKIELSSLTQTNMSLPFITATADGPKHIETTLTRAKFEELCSDLLDRCKTPVENSLRDAKLSFKDIDEVILVGGSTRIPAVQEVVRKLTGKEPNVTVNPDEVVALGAAVQAGVLAGDVSDIVLLDVTPLSIGLETLGGVMTKIIPRNSTLPTSKSEVFSTAADGQTSVEINVLQGEREFVRDNKSLGSFRLDGIPPAPRGVPQIEVKFDIDANGILSVSASDKGTGKKQDITITGASTLPKDEVEQMVQEAERFAKDDKEKREAIDTKNQADSVVYQTEKQLKELGEKIPGEVKEKVEAKLQELKDKLASGTTQEIKDTMAALNQEVMQIGQSMYNQPGAGAAGAGPSPGGEDASSADSTGKGGDDVIDADFTDT</sequence>
<dbReference type="CDD" id="cd10234">
    <property type="entry name" value="ASKHA_NBD_HSP70_DnaK-like"/>
    <property type="match status" value="1"/>
</dbReference>
<evidence type="ECO:0000313" key="7">
    <source>
        <dbReference type="Proteomes" id="UP000824890"/>
    </source>
</evidence>
<dbReference type="PROSITE" id="PS01036">
    <property type="entry name" value="HSP70_3"/>
    <property type="match status" value="1"/>
</dbReference>
<dbReference type="Gene3D" id="3.30.420.40">
    <property type="match status" value="2"/>
</dbReference>
<dbReference type="Gene3D" id="3.90.640.10">
    <property type="entry name" value="Actin, Chain A, domain 4"/>
    <property type="match status" value="1"/>
</dbReference>
<dbReference type="InterPro" id="IPR043129">
    <property type="entry name" value="ATPase_NBD"/>
</dbReference>
<evidence type="ECO:0000256" key="3">
    <source>
        <dbReference type="RuleBase" id="RU003322"/>
    </source>
</evidence>
<feature type="coiled-coil region" evidence="4">
    <location>
        <begin position="285"/>
        <end position="312"/>
    </location>
</feature>
<dbReference type="InterPro" id="IPR013126">
    <property type="entry name" value="Hsp_70_fam"/>
</dbReference>
<gene>
    <name evidence="6" type="ORF">HID58_078122</name>
</gene>
<dbReference type="SUPFAM" id="SSF100934">
    <property type="entry name" value="Heat shock protein 70kD (HSP70), C-terminal subdomain"/>
    <property type="match status" value="1"/>
</dbReference>
<accession>A0ABQ7YSA5</accession>
<dbReference type="InterPro" id="IPR029048">
    <property type="entry name" value="HSP70_C_sf"/>
</dbReference>
<dbReference type="PROSITE" id="PS00297">
    <property type="entry name" value="HSP70_1"/>
    <property type="match status" value="1"/>
</dbReference>
<evidence type="ECO:0000256" key="4">
    <source>
        <dbReference type="SAM" id="Coils"/>
    </source>
</evidence>
<keyword evidence="4" id="KW-0175">Coiled coil</keyword>
<dbReference type="PANTHER" id="PTHR19375">
    <property type="entry name" value="HEAT SHOCK PROTEIN 70KDA"/>
    <property type="match status" value="1"/>
</dbReference>
<evidence type="ECO:0000313" key="6">
    <source>
        <dbReference type="EMBL" id="KAH0871100.1"/>
    </source>
</evidence>
<dbReference type="PROSITE" id="PS00329">
    <property type="entry name" value="HSP70_2"/>
    <property type="match status" value="1"/>
</dbReference>
<dbReference type="Pfam" id="PF00012">
    <property type="entry name" value="HSP70"/>
    <property type="match status" value="1"/>
</dbReference>
<dbReference type="InterPro" id="IPR029047">
    <property type="entry name" value="HSP70_peptide-bd_sf"/>
</dbReference>
<proteinExistence type="inferred from homology"/>
<feature type="region of interest" description="Disordered" evidence="5">
    <location>
        <begin position="635"/>
        <end position="676"/>
    </location>
</feature>
<name>A0ABQ7YSA5_BRANA</name>
<dbReference type="Gene3D" id="1.20.1270.10">
    <property type="match status" value="1"/>
</dbReference>
<evidence type="ECO:0000256" key="5">
    <source>
        <dbReference type="SAM" id="MobiDB-lite"/>
    </source>
</evidence>
<protein>
    <submittedName>
        <fullName evidence="6">Uncharacterized protein</fullName>
    </submittedName>
</protein>